<evidence type="ECO:0008006" key="3">
    <source>
        <dbReference type="Google" id="ProtNLM"/>
    </source>
</evidence>
<dbReference type="Gene3D" id="3.80.10.10">
    <property type="entry name" value="Ribonuclease Inhibitor"/>
    <property type="match status" value="1"/>
</dbReference>
<dbReference type="SUPFAM" id="SSF52047">
    <property type="entry name" value="RNI-like"/>
    <property type="match status" value="1"/>
</dbReference>
<evidence type="ECO:0000313" key="1">
    <source>
        <dbReference type="EMBL" id="KIY73511.1"/>
    </source>
</evidence>
<evidence type="ECO:0000313" key="2">
    <source>
        <dbReference type="Proteomes" id="UP000054007"/>
    </source>
</evidence>
<sequence length="420" mass="48089">MSRPNHHIFLKPRPYASRGGLFELVPLLPDPPFKHIPSEIWTQIFHFVAAQECGQKQIWVLVRLCRDFKSLALPIAYERVHMHEIHQLRKFYDCLQTADSKWDSLRRVPFSTPGRWVRDLDLQALKFKDYEQALTVDSLITALFPLVPFLTHFTMNPEFIMSCRAIMSLADRAGTTSLRSLRGLTYVPCPTLHGQEEAMIRLLRTCDSLEELELKGQNHLDAFDVLALEHEDEMDGLHLPSIRTLTLSSIHHSPLLDALNKTALPALTTLTITPYDDIPNSPVSTFIALHGATLRSLFLFTPKCWPTRLHPTPTTILQTSPGLEHLSLEFPVPELILEDKHPLQTLSVPRPTADTWDVIVRLLPRLPKLRVVRARDVRWLRKGMNSRAQETGVQGTMRDWQAKLARKGVKMLDADWKDIE</sequence>
<dbReference type="AlphaFoldDB" id="A0A0D7BV63"/>
<dbReference type="STRING" id="1314674.A0A0D7BV63"/>
<reference evidence="1 2" key="1">
    <citation type="journal article" date="2015" name="Fungal Genet. Biol.">
        <title>Evolution of novel wood decay mechanisms in Agaricales revealed by the genome sequences of Fistulina hepatica and Cylindrobasidium torrendii.</title>
        <authorList>
            <person name="Floudas D."/>
            <person name="Held B.W."/>
            <person name="Riley R."/>
            <person name="Nagy L.G."/>
            <person name="Koehler G."/>
            <person name="Ransdell A.S."/>
            <person name="Younus H."/>
            <person name="Chow J."/>
            <person name="Chiniquy J."/>
            <person name="Lipzen A."/>
            <person name="Tritt A."/>
            <person name="Sun H."/>
            <person name="Haridas S."/>
            <person name="LaButti K."/>
            <person name="Ohm R.A."/>
            <person name="Kues U."/>
            <person name="Blanchette R.A."/>
            <person name="Grigoriev I.V."/>
            <person name="Minto R.E."/>
            <person name="Hibbett D.S."/>
        </authorList>
    </citation>
    <scope>NUCLEOTIDE SEQUENCE [LARGE SCALE GENOMIC DNA]</scope>
    <source>
        <strain evidence="1 2">FP15055 ss-10</strain>
    </source>
</reference>
<dbReference type="Proteomes" id="UP000054007">
    <property type="component" value="Unassembled WGS sequence"/>
</dbReference>
<gene>
    <name evidence="1" type="ORF">CYLTODRAFT_365538</name>
</gene>
<proteinExistence type="predicted"/>
<protein>
    <recommendedName>
        <fullName evidence="3">F-box domain-containing protein</fullName>
    </recommendedName>
</protein>
<organism evidence="1 2">
    <name type="scientific">Cylindrobasidium torrendii FP15055 ss-10</name>
    <dbReference type="NCBI Taxonomy" id="1314674"/>
    <lineage>
        <taxon>Eukaryota</taxon>
        <taxon>Fungi</taxon>
        <taxon>Dikarya</taxon>
        <taxon>Basidiomycota</taxon>
        <taxon>Agaricomycotina</taxon>
        <taxon>Agaricomycetes</taxon>
        <taxon>Agaricomycetidae</taxon>
        <taxon>Agaricales</taxon>
        <taxon>Marasmiineae</taxon>
        <taxon>Physalacriaceae</taxon>
        <taxon>Cylindrobasidium</taxon>
    </lineage>
</organism>
<dbReference type="InterPro" id="IPR032675">
    <property type="entry name" value="LRR_dom_sf"/>
</dbReference>
<accession>A0A0D7BV63</accession>
<keyword evidence="2" id="KW-1185">Reference proteome</keyword>
<dbReference type="EMBL" id="KN880435">
    <property type="protein sequence ID" value="KIY73511.1"/>
    <property type="molecule type" value="Genomic_DNA"/>
</dbReference>
<name>A0A0D7BV63_9AGAR</name>
<dbReference type="OrthoDB" id="2595178at2759"/>